<organism evidence="8 9">
    <name type="scientific">Rhynchospora breviuscula</name>
    <dbReference type="NCBI Taxonomy" id="2022672"/>
    <lineage>
        <taxon>Eukaryota</taxon>
        <taxon>Viridiplantae</taxon>
        <taxon>Streptophyta</taxon>
        <taxon>Embryophyta</taxon>
        <taxon>Tracheophyta</taxon>
        <taxon>Spermatophyta</taxon>
        <taxon>Magnoliopsida</taxon>
        <taxon>Liliopsida</taxon>
        <taxon>Poales</taxon>
        <taxon>Cyperaceae</taxon>
        <taxon>Cyperoideae</taxon>
        <taxon>Rhynchosporeae</taxon>
        <taxon>Rhynchospora</taxon>
    </lineage>
</organism>
<comment type="caution">
    <text evidence="8">The sequence shown here is derived from an EMBL/GenBank/DDBJ whole genome shotgun (WGS) entry which is preliminary data.</text>
</comment>
<dbReference type="PANTHER" id="PTHR31234:SF70">
    <property type="entry name" value="LATE EMBRYOGENESIS ABUNDANT PROTEIN LEA-2 SUBGROUP DOMAIN-CONTAINING PROTEIN"/>
    <property type="match status" value="1"/>
</dbReference>
<dbReference type="Proteomes" id="UP001151287">
    <property type="component" value="Unassembled WGS sequence"/>
</dbReference>
<keyword evidence="4 6" id="KW-0472">Membrane</keyword>
<keyword evidence="9" id="KW-1185">Reference proteome</keyword>
<keyword evidence="3 6" id="KW-1133">Transmembrane helix</keyword>
<dbReference type="AlphaFoldDB" id="A0A9Q0C7Z1"/>
<dbReference type="PANTHER" id="PTHR31234">
    <property type="entry name" value="LATE EMBRYOGENESIS ABUNDANT (LEA) HYDROXYPROLINE-RICH GLYCOPROTEIN FAMILY"/>
    <property type="match status" value="1"/>
</dbReference>
<sequence>MSDSTPTSNSTRPTNKLPPRPPKSSNASSPSSVTGTPVHTIQIPKDYIVNSPPEENLQKYKSYSRVQTRQRAFRHCHRCLCASLCLVLLAVVLIMAIFYFIYRPKAPTYTLTSLTISGFDPLSSSALTPLSPSINATLQTGNPNKRISILYQTGGSISAYYDTVNLCQGEWPAFRLSPHNVTVFVTDLTGSGVLLTSVTRDAILKAEDDNKVPLKVNAKVPVKIKFGVVTSWRIVVRVSCDVIVDSLNGTAVALSRKCHANTHYLW</sequence>
<feature type="compositionally biased region" description="Low complexity" evidence="5">
    <location>
        <begin position="1"/>
        <end position="15"/>
    </location>
</feature>
<dbReference type="EMBL" id="JAMQYH010000004">
    <property type="protein sequence ID" value="KAJ1688986.1"/>
    <property type="molecule type" value="Genomic_DNA"/>
</dbReference>
<feature type="transmembrane region" description="Helical" evidence="6">
    <location>
        <begin position="79"/>
        <end position="102"/>
    </location>
</feature>
<feature type="domain" description="Late embryogenesis abundant protein LEA-2 subgroup" evidence="7">
    <location>
        <begin position="142"/>
        <end position="240"/>
    </location>
</feature>
<dbReference type="InterPro" id="IPR044839">
    <property type="entry name" value="NDR1-like"/>
</dbReference>
<evidence type="ECO:0000259" key="7">
    <source>
        <dbReference type="Pfam" id="PF03168"/>
    </source>
</evidence>
<protein>
    <recommendedName>
        <fullName evidence="7">Late embryogenesis abundant protein LEA-2 subgroup domain-containing protein</fullName>
    </recommendedName>
</protein>
<proteinExistence type="predicted"/>
<comment type="subcellular location">
    <subcellularLocation>
        <location evidence="1">Membrane</location>
        <topology evidence="1">Single-pass membrane protein</topology>
    </subcellularLocation>
</comment>
<dbReference type="Pfam" id="PF03168">
    <property type="entry name" value="LEA_2"/>
    <property type="match status" value="1"/>
</dbReference>
<evidence type="ECO:0000256" key="4">
    <source>
        <dbReference type="ARBA" id="ARBA00023136"/>
    </source>
</evidence>
<reference evidence="8" key="1">
    <citation type="journal article" date="2022" name="Cell">
        <title>Repeat-based holocentromeres influence genome architecture and karyotype evolution.</title>
        <authorList>
            <person name="Hofstatter P.G."/>
            <person name="Thangavel G."/>
            <person name="Lux T."/>
            <person name="Neumann P."/>
            <person name="Vondrak T."/>
            <person name="Novak P."/>
            <person name="Zhang M."/>
            <person name="Costa L."/>
            <person name="Castellani M."/>
            <person name="Scott A."/>
            <person name="Toegelov H."/>
            <person name="Fuchs J."/>
            <person name="Mata-Sucre Y."/>
            <person name="Dias Y."/>
            <person name="Vanzela A.L.L."/>
            <person name="Huettel B."/>
            <person name="Almeida C.C.S."/>
            <person name="Simkova H."/>
            <person name="Souza G."/>
            <person name="Pedrosa-Harand A."/>
            <person name="Macas J."/>
            <person name="Mayer K.F.X."/>
            <person name="Houben A."/>
            <person name="Marques A."/>
        </authorList>
    </citation>
    <scope>NUCLEOTIDE SEQUENCE</scope>
    <source>
        <strain evidence="8">RhyBre1mFocal</strain>
    </source>
</reference>
<evidence type="ECO:0000313" key="9">
    <source>
        <dbReference type="Proteomes" id="UP001151287"/>
    </source>
</evidence>
<dbReference type="GO" id="GO:0005886">
    <property type="term" value="C:plasma membrane"/>
    <property type="evidence" value="ECO:0007669"/>
    <property type="project" value="TreeGrafter"/>
</dbReference>
<feature type="compositionally biased region" description="Low complexity" evidence="5">
    <location>
        <begin position="23"/>
        <end position="32"/>
    </location>
</feature>
<evidence type="ECO:0000256" key="3">
    <source>
        <dbReference type="ARBA" id="ARBA00022989"/>
    </source>
</evidence>
<dbReference type="OrthoDB" id="1849707at2759"/>
<dbReference type="InterPro" id="IPR004864">
    <property type="entry name" value="LEA_2"/>
</dbReference>
<accession>A0A9Q0C7Z1</accession>
<feature type="region of interest" description="Disordered" evidence="5">
    <location>
        <begin position="1"/>
        <end position="38"/>
    </location>
</feature>
<evidence type="ECO:0000256" key="1">
    <source>
        <dbReference type="ARBA" id="ARBA00004167"/>
    </source>
</evidence>
<keyword evidence="2 6" id="KW-0812">Transmembrane</keyword>
<name>A0A9Q0C7Z1_9POAL</name>
<evidence type="ECO:0000256" key="6">
    <source>
        <dbReference type="SAM" id="Phobius"/>
    </source>
</evidence>
<dbReference type="GO" id="GO:0098542">
    <property type="term" value="P:defense response to other organism"/>
    <property type="evidence" value="ECO:0007669"/>
    <property type="project" value="InterPro"/>
</dbReference>
<evidence type="ECO:0000256" key="2">
    <source>
        <dbReference type="ARBA" id="ARBA00022692"/>
    </source>
</evidence>
<evidence type="ECO:0000313" key="8">
    <source>
        <dbReference type="EMBL" id="KAJ1688986.1"/>
    </source>
</evidence>
<gene>
    <name evidence="8" type="ORF">LUZ63_013141</name>
</gene>
<evidence type="ECO:0000256" key="5">
    <source>
        <dbReference type="SAM" id="MobiDB-lite"/>
    </source>
</evidence>